<dbReference type="AlphaFoldDB" id="A0AAD6Z4Q4"/>
<dbReference type="Pfam" id="PF00888">
    <property type="entry name" value="Cullin"/>
    <property type="match status" value="1"/>
</dbReference>
<evidence type="ECO:0000256" key="1">
    <source>
        <dbReference type="ARBA" id="ARBA00006019"/>
    </source>
</evidence>
<protein>
    <recommendedName>
        <fullName evidence="2">Cullin N-terminal domain-containing protein</fullName>
    </recommendedName>
</protein>
<comment type="similarity">
    <text evidence="1">Belongs to the cullin family.</text>
</comment>
<accession>A0AAD6Z4Q4</accession>
<evidence type="ECO:0000313" key="4">
    <source>
        <dbReference type="Proteomes" id="UP001218218"/>
    </source>
</evidence>
<gene>
    <name evidence="3" type="ORF">DFH08DRAFT_824231</name>
</gene>
<keyword evidence="4" id="KW-1185">Reference proteome</keyword>
<dbReference type="GO" id="GO:0006511">
    <property type="term" value="P:ubiquitin-dependent protein catabolic process"/>
    <property type="evidence" value="ECO:0007669"/>
    <property type="project" value="InterPro"/>
</dbReference>
<feature type="domain" description="Cullin N-terminal" evidence="2">
    <location>
        <begin position="52"/>
        <end position="190"/>
    </location>
</feature>
<name>A0AAD6Z4Q4_9AGAR</name>
<dbReference type="InterPro" id="IPR001373">
    <property type="entry name" value="Cullin_N"/>
</dbReference>
<dbReference type="EMBL" id="JARIHO010000088">
    <property type="protein sequence ID" value="KAJ7307704.1"/>
    <property type="molecule type" value="Genomic_DNA"/>
</dbReference>
<comment type="caution">
    <text evidence="3">The sequence shown here is derived from an EMBL/GenBank/DDBJ whole genome shotgun (WGS) entry which is preliminary data.</text>
</comment>
<dbReference type="InterPro" id="IPR016159">
    <property type="entry name" value="Cullin_repeat-like_dom_sf"/>
</dbReference>
<proteinExistence type="inferred from homology"/>
<evidence type="ECO:0000259" key="2">
    <source>
        <dbReference type="Pfam" id="PF00888"/>
    </source>
</evidence>
<organism evidence="3 4">
    <name type="scientific">Mycena albidolilacea</name>
    <dbReference type="NCBI Taxonomy" id="1033008"/>
    <lineage>
        <taxon>Eukaryota</taxon>
        <taxon>Fungi</taxon>
        <taxon>Dikarya</taxon>
        <taxon>Basidiomycota</taxon>
        <taxon>Agaricomycotina</taxon>
        <taxon>Agaricomycetes</taxon>
        <taxon>Agaricomycetidae</taxon>
        <taxon>Agaricales</taxon>
        <taxon>Marasmiineae</taxon>
        <taxon>Mycenaceae</taxon>
        <taxon>Mycena</taxon>
    </lineage>
</organism>
<dbReference type="Proteomes" id="UP001218218">
    <property type="component" value="Unassembled WGS sequence"/>
</dbReference>
<sequence>MTNGGFTASHDRYCKRVPPRSRALDIRRTKTVKPPRLRLTGCTSEAKAIWQNQLQPKMIHMLRGSSATVSFEETFAEVYKIIHLVGMRRVDDSWNLYSQVSAFFAERTAQIYSAAPDDDALVLDYYDSEWDLFSRGIRSINVVFTYFNRTHYWQVLNVHGYEAGQAVWLVALGAWKTNMFDPISPRLRAALGLGTKVADICIKFASADLTLADLPLLRVRALTT</sequence>
<evidence type="ECO:0000313" key="3">
    <source>
        <dbReference type="EMBL" id="KAJ7307704.1"/>
    </source>
</evidence>
<dbReference type="Gene3D" id="1.20.1310.10">
    <property type="entry name" value="Cullin Repeats"/>
    <property type="match status" value="1"/>
</dbReference>
<reference evidence="3" key="1">
    <citation type="submission" date="2023-03" db="EMBL/GenBank/DDBJ databases">
        <title>Massive genome expansion in bonnet fungi (Mycena s.s.) driven by repeated elements and novel gene families across ecological guilds.</title>
        <authorList>
            <consortium name="Lawrence Berkeley National Laboratory"/>
            <person name="Harder C.B."/>
            <person name="Miyauchi S."/>
            <person name="Viragh M."/>
            <person name="Kuo A."/>
            <person name="Thoen E."/>
            <person name="Andreopoulos B."/>
            <person name="Lu D."/>
            <person name="Skrede I."/>
            <person name="Drula E."/>
            <person name="Henrissat B."/>
            <person name="Morin E."/>
            <person name="Kohler A."/>
            <person name="Barry K."/>
            <person name="LaButti K."/>
            <person name="Morin E."/>
            <person name="Salamov A."/>
            <person name="Lipzen A."/>
            <person name="Mereny Z."/>
            <person name="Hegedus B."/>
            <person name="Baldrian P."/>
            <person name="Stursova M."/>
            <person name="Weitz H."/>
            <person name="Taylor A."/>
            <person name="Grigoriev I.V."/>
            <person name="Nagy L.G."/>
            <person name="Martin F."/>
            <person name="Kauserud H."/>
        </authorList>
    </citation>
    <scope>NUCLEOTIDE SEQUENCE</scope>
    <source>
        <strain evidence="3">CBHHK002</strain>
    </source>
</reference>
<dbReference type="GO" id="GO:0031625">
    <property type="term" value="F:ubiquitin protein ligase binding"/>
    <property type="evidence" value="ECO:0007669"/>
    <property type="project" value="InterPro"/>
</dbReference>
<dbReference type="SUPFAM" id="SSF74788">
    <property type="entry name" value="Cullin repeat-like"/>
    <property type="match status" value="1"/>
</dbReference>